<protein>
    <recommendedName>
        <fullName evidence="2">receptor protein-tyrosine kinase</fullName>
        <ecNumber evidence="2">2.7.10.1</ecNumber>
    </recommendedName>
</protein>
<comment type="subcellular location">
    <subcellularLocation>
        <location evidence="1">Membrane</location>
        <topology evidence="1">Single-pass membrane protein</topology>
    </subcellularLocation>
</comment>
<dbReference type="Gene3D" id="1.10.510.10">
    <property type="entry name" value="Transferase(Phosphotransferase) domain 1"/>
    <property type="match status" value="1"/>
</dbReference>
<keyword evidence="5" id="KW-0812">Transmembrane</keyword>
<evidence type="ECO:0000313" key="26">
    <source>
        <dbReference type="EMBL" id="EDO49315.1"/>
    </source>
</evidence>
<dbReference type="PROSITE" id="PS00107">
    <property type="entry name" value="PROTEIN_KINASE_ATP"/>
    <property type="match status" value="1"/>
</dbReference>
<keyword evidence="9" id="KW-0418">Kinase</keyword>
<evidence type="ECO:0000256" key="7">
    <source>
        <dbReference type="ARBA" id="ARBA00022737"/>
    </source>
</evidence>
<dbReference type="OMA" id="EETICGH"/>
<dbReference type="PIRSF" id="PIRSF000615">
    <property type="entry name" value="TyrPK_CSF1-R"/>
    <property type="match status" value="1"/>
</dbReference>
<dbReference type="GO" id="GO:0043235">
    <property type="term" value="C:receptor complex"/>
    <property type="evidence" value="ECO:0000318"/>
    <property type="project" value="GO_Central"/>
</dbReference>
<keyword evidence="14" id="KW-1015">Disulfide bond</keyword>
<evidence type="ECO:0000256" key="2">
    <source>
        <dbReference type="ARBA" id="ARBA00011902"/>
    </source>
</evidence>
<dbReference type="InterPro" id="IPR001245">
    <property type="entry name" value="Ser-Thr/Tyr_kinase_cat_dom"/>
</dbReference>
<dbReference type="GO" id="GO:0043410">
    <property type="term" value="P:positive regulation of MAPK cascade"/>
    <property type="evidence" value="ECO:0000318"/>
    <property type="project" value="GO_Central"/>
</dbReference>
<dbReference type="KEGG" id="nve:5521466"/>
<feature type="binding site" evidence="20">
    <location>
        <position position="203"/>
    </location>
    <ligand>
        <name>ATP</name>
        <dbReference type="ChEBI" id="CHEBI:30616"/>
    </ligand>
</feature>
<evidence type="ECO:0000256" key="17">
    <source>
        <dbReference type="ARBA" id="ARBA00023319"/>
    </source>
</evidence>
<dbReference type="InterPro" id="IPR050122">
    <property type="entry name" value="RTK"/>
</dbReference>
<evidence type="ECO:0000256" key="11">
    <source>
        <dbReference type="ARBA" id="ARBA00022989"/>
    </source>
</evidence>
<dbReference type="GO" id="GO:0008543">
    <property type="term" value="P:fibroblast growth factor receptor signaling pathway"/>
    <property type="evidence" value="ECO:0000318"/>
    <property type="project" value="GO_Central"/>
</dbReference>
<dbReference type="AlphaFoldDB" id="A7RHA0"/>
<keyword evidence="21" id="KW-0460">Magnesium</keyword>
<dbReference type="SMART" id="SM00219">
    <property type="entry name" value="TyrKc"/>
    <property type="match status" value="1"/>
</dbReference>
<dbReference type="InterPro" id="IPR000719">
    <property type="entry name" value="Prot_kinase_dom"/>
</dbReference>
<evidence type="ECO:0000256" key="16">
    <source>
        <dbReference type="ARBA" id="ARBA00023180"/>
    </source>
</evidence>
<dbReference type="GO" id="GO:0008284">
    <property type="term" value="P:positive regulation of cell population proliferation"/>
    <property type="evidence" value="ECO:0000318"/>
    <property type="project" value="GO_Central"/>
</dbReference>
<keyword evidence="16" id="KW-0325">Glycoprotein</keyword>
<dbReference type="InParanoid" id="A7RHA0"/>
<dbReference type="PROSITE" id="PS50011">
    <property type="entry name" value="PROTEIN_KINASE_DOM"/>
    <property type="match status" value="1"/>
</dbReference>
<gene>
    <name evidence="26" type="ORF">NEMVEDRAFT_v1g81258</name>
</gene>
<evidence type="ECO:0000256" key="4">
    <source>
        <dbReference type="ARBA" id="ARBA00022679"/>
    </source>
</evidence>
<organism evidence="26 27">
    <name type="scientific">Nematostella vectensis</name>
    <name type="common">Starlet sea anemone</name>
    <dbReference type="NCBI Taxonomy" id="45351"/>
    <lineage>
        <taxon>Eukaryota</taxon>
        <taxon>Metazoa</taxon>
        <taxon>Cnidaria</taxon>
        <taxon>Anthozoa</taxon>
        <taxon>Hexacorallia</taxon>
        <taxon>Actiniaria</taxon>
        <taxon>Edwardsiidae</taxon>
        <taxon>Nematostella</taxon>
    </lineage>
</organism>
<evidence type="ECO:0000256" key="20">
    <source>
        <dbReference type="PIRSR" id="PIRSR000615-2"/>
    </source>
</evidence>
<dbReference type="Gene3D" id="3.30.200.20">
    <property type="entry name" value="Phosphorylase Kinase, domain 1"/>
    <property type="match status" value="1"/>
</dbReference>
<evidence type="ECO:0000256" key="9">
    <source>
        <dbReference type="ARBA" id="ARBA00022777"/>
    </source>
</evidence>
<dbReference type="FunFam" id="3.30.200.20:FF:000814">
    <property type="entry name" value="Fibroblast growth factor receptor 2"/>
    <property type="match status" value="1"/>
</dbReference>
<evidence type="ECO:0000256" key="10">
    <source>
        <dbReference type="ARBA" id="ARBA00022840"/>
    </source>
</evidence>
<evidence type="ECO:0000313" key="25">
    <source>
        <dbReference type="EMBL" id="AOP31969.1"/>
    </source>
</evidence>
<dbReference type="InterPro" id="IPR020635">
    <property type="entry name" value="Tyr_kinase_cat_dom"/>
</dbReference>
<dbReference type="GO" id="GO:0005524">
    <property type="term" value="F:ATP binding"/>
    <property type="evidence" value="ECO:0007669"/>
    <property type="project" value="UniProtKB-UniRule"/>
</dbReference>
<feature type="domain" description="Protein kinase" evidence="24">
    <location>
        <begin position="59"/>
        <end position="334"/>
    </location>
</feature>
<feature type="binding site" evidence="21">
    <location>
        <position position="204"/>
    </location>
    <ligand>
        <name>Mg(2+)</name>
        <dbReference type="ChEBI" id="CHEBI:18420"/>
    </ligand>
</feature>
<keyword evidence="12" id="KW-0472">Membrane</keyword>
<dbReference type="InterPro" id="IPR011009">
    <property type="entry name" value="Kinase-like_dom_sf"/>
</dbReference>
<dbReference type="STRING" id="45351.A7RHA0"/>
<evidence type="ECO:0000256" key="12">
    <source>
        <dbReference type="ARBA" id="ARBA00023136"/>
    </source>
</evidence>
<feature type="non-terminal residue" evidence="26">
    <location>
        <position position="1"/>
    </location>
</feature>
<dbReference type="PRINTS" id="PR00109">
    <property type="entry name" value="TYRKINASE"/>
</dbReference>
<dbReference type="InterPro" id="IPR008266">
    <property type="entry name" value="Tyr_kinase_AS"/>
</dbReference>
<dbReference type="SUPFAM" id="SSF56112">
    <property type="entry name" value="Protein kinase-like (PK-like)"/>
    <property type="match status" value="1"/>
</dbReference>
<feature type="binding site" evidence="20">
    <location>
        <begin position="66"/>
        <end position="73"/>
    </location>
    <ligand>
        <name>ATP</name>
        <dbReference type="ChEBI" id="CHEBI:30616"/>
    </ligand>
</feature>
<dbReference type="EMBL" id="DS469510">
    <property type="protein sequence ID" value="EDO49315.1"/>
    <property type="molecule type" value="Genomic_DNA"/>
</dbReference>
<keyword evidence="17" id="KW-0393">Immunoglobulin domain</keyword>
<evidence type="ECO:0000256" key="23">
    <source>
        <dbReference type="SAM" id="MobiDB-lite"/>
    </source>
</evidence>
<sequence>METTNAHAPRRTPSTSSTSSAVALLRQRSLRNRLDSRLTHLNEVEIEYDEEWEFDRTYLVIREVLGEGAFGKVMRAEAFGLHGNSACTTVAVKMLKEDATEQELFDLVSEMEVMKSIGKHINIINLLGTCTQHGPLFVLVEYARWGNLRQFLRDRRPVKDYDDVMEPAETLTLLNLMTFCYQIAKGMEYLASRKCIHRDLAARNILVADDNILKIADFGLARDVHNVDYYRKTTDGRLPVKWMAFEALFDRVYTTQSDVWSFGIVVWEIITFGGTPYPGVPIEKLCMLLNTGYRMERPVNCSKELYEIMRNCWNENPEARPTFTSLVQAFDDLVALLSDEV</sequence>
<evidence type="ECO:0000256" key="21">
    <source>
        <dbReference type="PIRSR" id="PIRSR000615-3"/>
    </source>
</evidence>
<dbReference type="PANTHER" id="PTHR24416:SF550">
    <property type="entry name" value="FIBROBLAST GROWTH FACTOR RECEPTOR HOMOLOG 1-RELATED"/>
    <property type="match status" value="1"/>
</dbReference>
<proteinExistence type="evidence at transcript level"/>
<feature type="region of interest" description="Disordered" evidence="23">
    <location>
        <begin position="1"/>
        <end position="21"/>
    </location>
</feature>
<dbReference type="PANTHER" id="PTHR24416">
    <property type="entry name" value="TYROSINE-PROTEIN KINASE RECEPTOR"/>
    <property type="match status" value="1"/>
</dbReference>
<name>A7RHA0_NEMVE</name>
<evidence type="ECO:0000256" key="22">
    <source>
        <dbReference type="PROSITE-ProRule" id="PRU10141"/>
    </source>
</evidence>
<dbReference type="EC" id="2.7.10.1" evidence="2"/>
<keyword evidence="10 20" id="KW-0067">ATP-binding</keyword>
<evidence type="ECO:0000256" key="8">
    <source>
        <dbReference type="ARBA" id="ARBA00022741"/>
    </source>
</evidence>
<comment type="catalytic activity">
    <reaction evidence="18">
        <text>L-tyrosyl-[protein] + ATP = O-phospho-L-tyrosyl-[protein] + ADP + H(+)</text>
        <dbReference type="Rhea" id="RHEA:10596"/>
        <dbReference type="Rhea" id="RHEA-COMP:10136"/>
        <dbReference type="Rhea" id="RHEA-COMP:20101"/>
        <dbReference type="ChEBI" id="CHEBI:15378"/>
        <dbReference type="ChEBI" id="CHEBI:30616"/>
        <dbReference type="ChEBI" id="CHEBI:46858"/>
        <dbReference type="ChEBI" id="CHEBI:61978"/>
        <dbReference type="ChEBI" id="CHEBI:456216"/>
        <dbReference type="EC" id="2.7.10.1"/>
    </reaction>
</comment>
<keyword evidence="4" id="KW-0808">Transferase</keyword>
<evidence type="ECO:0000256" key="15">
    <source>
        <dbReference type="ARBA" id="ARBA00023170"/>
    </source>
</evidence>
<evidence type="ECO:0000256" key="18">
    <source>
        <dbReference type="ARBA" id="ARBA00051243"/>
    </source>
</evidence>
<feature type="binding site" evidence="21">
    <location>
        <position position="217"/>
    </location>
    <ligand>
        <name>Mg(2+)</name>
        <dbReference type="ChEBI" id="CHEBI:18420"/>
    </ligand>
</feature>
<dbReference type="eggNOG" id="KOG0200">
    <property type="taxonomic scope" value="Eukaryota"/>
</dbReference>
<dbReference type="PROSITE" id="PS00109">
    <property type="entry name" value="PROTEIN_KINASE_TYR"/>
    <property type="match status" value="1"/>
</dbReference>
<evidence type="ECO:0000256" key="14">
    <source>
        <dbReference type="ARBA" id="ARBA00023157"/>
    </source>
</evidence>
<accession>A7RHA0</accession>
<keyword evidence="11" id="KW-1133">Transmembrane helix</keyword>
<keyword evidence="3" id="KW-0597">Phosphoprotein</keyword>
<evidence type="ECO:0000256" key="1">
    <source>
        <dbReference type="ARBA" id="ARBA00004167"/>
    </source>
</evidence>
<keyword evidence="13" id="KW-0829">Tyrosine-protein kinase</keyword>
<reference evidence="26 27" key="1">
    <citation type="journal article" date="2007" name="Science">
        <title>Sea anemone genome reveals ancestral eumetazoan gene repertoire and genomic organization.</title>
        <authorList>
            <person name="Putnam N.H."/>
            <person name="Srivastava M."/>
            <person name="Hellsten U."/>
            <person name="Dirks B."/>
            <person name="Chapman J."/>
            <person name="Salamov A."/>
            <person name="Terry A."/>
            <person name="Shapiro H."/>
            <person name="Lindquist E."/>
            <person name="Kapitonov V.V."/>
            <person name="Jurka J."/>
            <person name="Genikhovich G."/>
            <person name="Grigoriev I.V."/>
            <person name="Lucas S.M."/>
            <person name="Steele R.E."/>
            <person name="Finnerty J.R."/>
            <person name="Technau U."/>
            <person name="Martindale M.Q."/>
            <person name="Rokhsar D.S."/>
        </authorList>
    </citation>
    <scope>NUCLEOTIDE SEQUENCE [LARGE SCALE GENOMIC DNA]</scope>
    <source>
        <strain evidence="27">CH2 X CH6</strain>
        <strain evidence="26">CH2 x CH6</strain>
    </source>
</reference>
<feature type="active site" description="Proton acceptor" evidence="19">
    <location>
        <position position="199"/>
    </location>
</feature>
<feature type="compositionally biased region" description="Low complexity" evidence="23">
    <location>
        <begin position="11"/>
        <end position="20"/>
    </location>
</feature>
<dbReference type="GO" id="GO:0046872">
    <property type="term" value="F:metal ion binding"/>
    <property type="evidence" value="ECO:0007669"/>
    <property type="project" value="UniProtKB-KW"/>
</dbReference>
<evidence type="ECO:0000313" key="27">
    <source>
        <dbReference type="Proteomes" id="UP000001593"/>
    </source>
</evidence>
<dbReference type="FunFam" id="1.10.510.10:FF:000007">
    <property type="entry name" value="Fibroblast growth factor receptor"/>
    <property type="match status" value="1"/>
</dbReference>
<dbReference type="InterPro" id="IPR017441">
    <property type="entry name" value="Protein_kinase_ATP_BS"/>
</dbReference>
<dbReference type="HOGENOM" id="CLU_000288_7_40_1"/>
<keyword evidence="21" id="KW-0479">Metal-binding</keyword>
<evidence type="ECO:0000256" key="13">
    <source>
        <dbReference type="ARBA" id="ARBA00023137"/>
    </source>
</evidence>
<dbReference type="Pfam" id="PF07714">
    <property type="entry name" value="PK_Tyr_Ser-Thr"/>
    <property type="match status" value="1"/>
</dbReference>
<evidence type="ECO:0000256" key="6">
    <source>
        <dbReference type="ARBA" id="ARBA00022729"/>
    </source>
</evidence>
<evidence type="ECO:0000256" key="19">
    <source>
        <dbReference type="PIRSR" id="PIRSR000615-1"/>
    </source>
</evidence>
<dbReference type="EMBL" id="KU746914">
    <property type="protein sequence ID" value="AOP31969.1"/>
    <property type="molecule type" value="mRNA"/>
</dbReference>
<evidence type="ECO:0000256" key="3">
    <source>
        <dbReference type="ARBA" id="ARBA00022553"/>
    </source>
</evidence>
<evidence type="ECO:0000259" key="24">
    <source>
        <dbReference type="PROSITE" id="PS50011"/>
    </source>
</evidence>
<keyword evidence="7" id="KW-0677">Repeat</keyword>
<dbReference type="GO" id="GO:0005886">
    <property type="term" value="C:plasma membrane"/>
    <property type="evidence" value="ECO:0000318"/>
    <property type="project" value="GO_Central"/>
</dbReference>
<reference evidence="25" key="2">
    <citation type="submission" date="2016-02" db="EMBL/GenBank/DDBJ databases">
        <title>Erk-MAPK signaling is required for endodermal and ectodermal patterning prior to the onset of gastrulation in the sea anemone Nematostella vectensis.</title>
        <authorList>
            <person name="Johnston H."/>
            <person name="Amiel A.R."/>
            <person name="Chock T."/>
            <person name="Dahlin P."/>
            <person name="Steinworth B."/>
            <person name="Iglesias M."/>
            <person name="Layden M."/>
            <person name="Rottinger E."/>
            <person name="Martindale M.Q."/>
        </authorList>
    </citation>
    <scope>NUCLEOTIDE SEQUENCE</scope>
</reference>
<keyword evidence="8 20" id="KW-0547">Nucleotide-binding</keyword>
<keyword evidence="15 25" id="KW-0675">Receptor</keyword>
<dbReference type="Proteomes" id="UP000001593">
    <property type="component" value="Unassembled WGS sequence"/>
</dbReference>
<keyword evidence="6" id="KW-0732">Signal</keyword>
<feature type="binding site" evidence="20 22">
    <location>
        <position position="93"/>
    </location>
    <ligand>
        <name>ATP</name>
        <dbReference type="ChEBI" id="CHEBI:30616"/>
    </ligand>
</feature>
<keyword evidence="27" id="KW-1185">Reference proteome</keyword>
<evidence type="ECO:0000256" key="5">
    <source>
        <dbReference type="ARBA" id="ARBA00022692"/>
    </source>
</evidence>
<dbReference type="GO" id="GO:0004714">
    <property type="term" value="F:transmembrane receptor protein tyrosine kinase activity"/>
    <property type="evidence" value="ECO:0000318"/>
    <property type="project" value="GO_Central"/>
</dbReference>